<evidence type="ECO:0000313" key="2">
    <source>
        <dbReference type="Proteomes" id="UP000799755"/>
    </source>
</evidence>
<accession>A0ACB6QNJ8</accession>
<reference evidence="1" key="1">
    <citation type="journal article" date="2020" name="Stud. Mycol.">
        <title>101 Dothideomycetes genomes: a test case for predicting lifestyles and emergence of pathogens.</title>
        <authorList>
            <person name="Haridas S."/>
            <person name="Albert R."/>
            <person name="Binder M."/>
            <person name="Bloem J."/>
            <person name="Labutti K."/>
            <person name="Salamov A."/>
            <person name="Andreopoulos B."/>
            <person name="Baker S."/>
            <person name="Barry K."/>
            <person name="Bills G."/>
            <person name="Bluhm B."/>
            <person name="Cannon C."/>
            <person name="Castanera R."/>
            <person name="Culley D."/>
            <person name="Daum C."/>
            <person name="Ezra D."/>
            <person name="Gonzalez J."/>
            <person name="Henrissat B."/>
            <person name="Kuo A."/>
            <person name="Liang C."/>
            <person name="Lipzen A."/>
            <person name="Lutzoni F."/>
            <person name="Magnuson J."/>
            <person name="Mondo S."/>
            <person name="Nolan M."/>
            <person name="Ohm R."/>
            <person name="Pangilinan J."/>
            <person name="Park H.-J."/>
            <person name="Ramirez L."/>
            <person name="Alfaro M."/>
            <person name="Sun H."/>
            <person name="Tritt A."/>
            <person name="Yoshinaga Y."/>
            <person name="Zwiers L.-H."/>
            <person name="Turgeon B."/>
            <person name="Goodwin S."/>
            <person name="Spatafora J."/>
            <person name="Crous P."/>
            <person name="Grigoriev I."/>
        </authorList>
    </citation>
    <scope>NUCLEOTIDE SEQUENCE</scope>
    <source>
        <strain evidence="1">ATCC 200398</strain>
    </source>
</reference>
<sequence length="290" mass="31237">MTRRLRAGGVLGINEIVYLHRVNSPLTVASSSTAPATTTVFSSHKESSGTKPTSAGTSYLVNGKDQPVKEYASSLSASHGSGSDTELEAIQDNFLFGVGGQFVDGPRAARTLKGPARTVKRPRAIRRPRAKKPVVMIHQNGGASASEDEHPAVNQVTRRDGRHEAKYLRQRRSIPDDQLNLVEEGRVSESPALSLTLPPKPLSRARFNTIVGLVIATVLTFVLSAFAAHYTGKGRMRCTKGIIFSATAIISCFTVLAMVTARRALQEALLAGLLESFFGIALVVEIHDFM</sequence>
<name>A0ACB6QNJ8_9PLEO</name>
<gene>
    <name evidence="1" type="ORF">BDR25DRAFT_55893</name>
</gene>
<keyword evidence="2" id="KW-1185">Reference proteome</keyword>
<dbReference type="Proteomes" id="UP000799755">
    <property type="component" value="Unassembled WGS sequence"/>
</dbReference>
<evidence type="ECO:0000313" key="1">
    <source>
        <dbReference type="EMBL" id="KAF2468568.1"/>
    </source>
</evidence>
<comment type="caution">
    <text evidence="1">The sequence shown here is derived from an EMBL/GenBank/DDBJ whole genome shotgun (WGS) entry which is preliminary data.</text>
</comment>
<organism evidence="1 2">
    <name type="scientific">Lindgomyces ingoldianus</name>
    <dbReference type="NCBI Taxonomy" id="673940"/>
    <lineage>
        <taxon>Eukaryota</taxon>
        <taxon>Fungi</taxon>
        <taxon>Dikarya</taxon>
        <taxon>Ascomycota</taxon>
        <taxon>Pezizomycotina</taxon>
        <taxon>Dothideomycetes</taxon>
        <taxon>Pleosporomycetidae</taxon>
        <taxon>Pleosporales</taxon>
        <taxon>Lindgomycetaceae</taxon>
        <taxon>Lindgomyces</taxon>
    </lineage>
</organism>
<protein>
    <submittedName>
        <fullName evidence="1">Uncharacterized protein</fullName>
    </submittedName>
</protein>
<proteinExistence type="predicted"/>
<dbReference type="EMBL" id="MU003515">
    <property type="protein sequence ID" value="KAF2468568.1"/>
    <property type="molecule type" value="Genomic_DNA"/>
</dbReference>